<proteinExistence type="predicted"/>
<dbReference type="Gene3D" id="1.10.10.10">
    <property type="entry name" value="Winged helix-like DNA-binding domain superfamily/Winged helix DNA-binding domain"/>
    <property type="match status" value="1"/>
</dbReference>
<dbReference type="GO" id="GO:0003700">
    <property type="term" value="F:DNA-binding transcription factor activity"/>
    <property type="evidence" value="ECO:0007669"/>
    <property type="project" value="InterPro"/>
</dbReference>
<reference evidence="2 3" key="1">
    <citation type="journal article" date="2000" name="Arch. Microbiol.">
        <title>Rhodobaca bogoriensis gen. nov. and sp. nov., an alkaliphilic purple nonsulfur bacterium from African Rift Valley soda lakes.</title>
        <authorList>
            <person name="Milford A.D."/>
            <person name="Achenbach L.A."/>
            <person name="Jung D.O."/>
            <person name="Madigan M.T."/>
        </authorList>
    </citation>
    <scope>NUCLEOTIDE SEQUENCE [LARGE SCALE GENOMIC DNA]</scope>
    <source>
        <strain evidence="2 3">2376</strain>
    </source>
</reference>
<dbReference type="Pfam" id="PF12802">
    <property type="entry name" value="MarR_2"/>
    <property type="match status" value="1"/>
</dbReference>
<sequence>MATEDRSDLAAALLMERLVREAYSDRGPGSVTPLQWAILRTIGRVAPGPCPQSWIARYVGVTAAPVSRAIRALERHGAVATGRDPDDGRQINVELTRTGREMLREDPILAIAARIRHMDPDQKVAFRSALQHLFVAPEQHGPALGEYSDR</sequence>
<feature type="domain" description="HTH marR-type" evidence="1">
    <location>
        <begin position="1"/>
        <end position="135"/>
    </location>
</feature>
<comment type="caution">
    <text evidence="2">The sequence shown here is derived from an EMBL/GenBank/DDBJ whole genome shotgun (WGS) entry which is preliminary data.</text>
</comment>
<dbReference type="InterPro" id="IPR036388">
    <property type="entry name" value="WH-like_DNA-bd_sf"/>
</dbReference>
<protein>
    <submittedName>
        <fullName evidence="2">MarR family transcriptional regulator</fullName>
    </submittedName>
</protein>
<dbReference type="SUPFAM" id="SSF46785">
    <property type="entry name" value="Winged helix' DNA-binding domain"/>
    <property type="match status" value="1"/>
</dbReference>
<evidence type="ECO:0000313" key="2">
    <source>
        <dbReference type="EMBL" id="NYS24391.1"/>
    </source>
</evidence>
<name>A0A7Z0HY03_9RHOB</name>
<dbReference type="SMART" id="SM00347">
    <property type="entry name" value="HTH_MARR"/>
    <property type="match status" value="1"/>
</dbReference>
<accession>A0A7Z0HY03</accession>
<dbReference type="PROSITE" id="PS50995">
    <property type="entry name" value="HTH_MARR_2"/>
    <property type="match status" value="1"/>
</dbReference>
<dbReference type="AlphaFoldDB" id="A0A7Z0HY03"/>
<gene>
    <name evidence="2" type="ORF">HUK65_05245</name>
</gene>
<dbReference type="PANTHER" id="PTHR33164:SF43">
    <property type="entry name" value="HTH-TYPE TRANSCRIPTIONAL REPRESSOR YETL"/>
    <property type="match status" value="1"/>
</dbReference>
<keyword evidence="3" id="KW-1185">Reference proteome</keyword>
<evidence type="ECO:0000259" key="1">
    <source>
        <dbReference type="PROSITE" id="PS50995"/>
    </source>
</evidence>
<dbReference type="EMBL" id="JACBXS010000007">
    <property type="protein sequence ID" value="NYS24391.1"/>
    <property type="molecule type" value="Genomic_DNA"/>
</dbReference>
<evidence type="ECO:0000313" key="3">
    <source>
        <dbReference type="Proteomes" id="UP000529417"/>
    </source>
</evidence>
<dbReference type="Proteomes" id="UP000529417">
    <property type="component" value="Unassembled WGS sequence"/>
</dbReference>
<dbReference type="RefSeq" id="WP_179905089.1">
    <property type="nucleotide sequence ID" value="NZ_JACBXS010000007.1"/>
</dbReference>
<dbReference type="GO" id="GO:0006950">
    <property type="term" value="P:response to stress"/>
    <property type="evidence" value="ECO:0007669"/>
    <property type="project" value="TreeGrafter"/>
</dbReference>
<dbReference type="InterPro" id="IPR000835">
    <property type="entry name" value="HTH_MarR-typ"/>
</dbReference>
<dbReference type="InterPro" id="IPR039422">
    <property type="entry name" value="MarR/SlyA-like"/>
</dbReference>
<dbReference type="InterPro" id="IPR036390">
    <property type="entry name" value="WH_DNA-bd_sf"/>
</dbReference>
<dbReference type="PANTHER" id="PTHR33164">
    <property type="entry name" value="TRANSCRIPTIONAL REGULATOR, MARR FAMILY"/>
    <property type="match status" value="1"/>
</dbReference>
<organism evidence="2 3">
    <name type="scientific">Rhabdonatronobacter sediminivivens</name>
    <dbReference type="NCBI Taxonomy" id="2743469"/>
    <lineage>
        <taxon>Bacteria</taxon>
        <taxon>Pseudomonadati</taxon>
        <taxon>Pseudomonadota</taxon>
        <taxon>Alphaproteobacteria</taxon>
        <taxon>Rhodobacterales</taxon>
        <taxon>Paracoccaceae</taxon>
        <taxon>Rhabdonatronobacter</taxon>
    </lineage>
</organism>